<proteinExistence type="predicted"/>
<reference evidence="1 2" key="1">
    <citation type="submission" date="2019-02" db="EMBL/GenBank/DDBJ databases">
        <authorList>
            <person name="Khodamoradi S."/>
            <person name="Hahnke R.L."/>
            <person name="Kaempfer P."/>
            <person name="Schumann P."/>
            <person name="Rohde M."/>
            <person name="Steinert M."/>
            <person name="Luzhetskyy A."/>
            <person name="Wink J."/>
            <person name="Ruckert C."/>
        </authorList>
    </citation>
    <scope>NUCLEOTIDE SEQUENCE [LARGE SCALE GENOMIC DNA]</scope>
    <source>
        <strain evidence="1 2">M2</strain>
        <plasmid evidence="2">phim2</plasmid>
    </source>
</reference>
<dbReference type="KEGG" id="strr:EKD16_25515"/>
<protein>
    <submittedName>
        <fullName evidence="1">Uncharacterized protein</fullName>
    </submittedName>
</protein>
<geneLocation type="plasmid" evidence="2">
    <name>phim2</name>
</geneLocation>
<evidence type="ECO:0000313" key="2">
    <source>
        <dbReference type="Proteomes" id="UP000292235"/>
    </source>
</evidence>
<dbReference type="Proteomes" id="UP000292235">
    <property type="component" value="Plasmid phiM2"/>
</dbReference>
<gene>
    <name evidence="1" type="ORF">EKD16_25515</name>
</gene>
<name>A0A4P6Q7X9_9ACTN</name>
<dbReference type="AlphaFoldDB" id="A0A4P6Q7X9"/>
<accession>A0A4P6Q7X9</accession>
<sequence>MVTSDDAHRLDTALHALNPHMPEHNELTAGDVYQLAGALMAHLDRYLYSADDSGYDAATQAYNAYNGTRNDPQTAFSLAAARLKFTGATLLPNAGPTPVMAACFFIAAAREAAIMGSTLGAIVTEIQETSADHNARLAEGHRGALNHHLEAIDEHVRAARDELAKLANPRPPDADQ</sequence>
<dbReference type="GeneID" id="39493839"/>
<keyword evidence="1" id="KW-0614">Plasmid</keyword>
<evidence type="ECO:0000313" key="1">
    <source>
        <dbReference type="EMBL" id="QBI56843.1"/>
    </source>
</evidence>
<organism evidence="1 2">
    <name type="scientific">Streptomonospora litoralis</name>
    <dbReference type="NCBI Taxonomy" id="2498135"/>
    <lineage>
        <taxon>Bacteria</taxon>
        <taxon>Bacillati</taxon>
        <taxon>Actinomycetota</taxon>
        <taxon>Actinomycetes</taxon>
        <taxon>Streptosporangiales</taxon>
        <taxon>Nocardiopsidaceae</taxon>
        <taxon>Streptomonospora</taxon>
    </lineage>
</organism>
<keyword evidence="2" id="KW-1185">Reference proteome</keyword>
<dbReference type="RefSeq" id="WP_131103004.1">
    <property type="nucleotide sequence ID" value="NZ_CP036456.1"/>
</dbReference>
<dbReference type="EMBL" id="CP036456">
    <property type="protein sequence ID" value="QBI56843.1"/>
    <property type="molecule type" value="Genomic_DNA"/>
</dbReference>